<dbReference type="EMBL" id="BARS01019006">
    <property type="protein sequence ID" value="GAF86712.1"/>
    <property type="molecule type" value="Genomic_DNA"/>
</dbReference>
<reference evidence="1" key="1">
    <citation type="journal article" date="2014" name="Front. Microbiol.">
        <title>High frequency of phylogenetically diverse reductive dehalogenase-homologous genes in deep subseafloor sedimentary metagenomes.</title>
        <authorList>
            <person name="Kawai M."/>
            <person name="Futagami T."/>
            <person name="Toyoda A."/>
            <person name="Takaki Y."/>
            <person name="Nishi S."/>
            <person name="Hori S."/>
            <person name="Arai W."/>
            <person name="Tsubouchi T."/>
            <person name="Morono Y."/>
            <person name="Uchiyama I."/>
            <person name="Ito T."/>
            <person name="Fujiyama A."/>
            <person name="Inagaki F."/>
            <person name="Takami H."/>
        </authorList>
    </citation>
    <scope>NUCLEOTIDE SEQUENCE</scope>
    <source>
        <strain evidence="1">Expedition CK06-06</strain>
    </source>
</reference>
<accession>X0TEX0</accession>
<dbReference type="Gene3D" id="3.20.20.80">
    <property type="entry name" value="Glycosidases"/>
    <property type="match status" value="1"/>
</dbReference>
<name>X0TEX0_9ZZZZ</name>
<evidence type="ECO:0000313" key="1">
    <source>
        <dbReference type="EMBL" id="GAF86712.1"/>
    </source>
</evidence>
<feature type="non-terminal residue" evidence="1">
    <location>
        <position position="276"/>
    </location>
</feature>
<comment type="caution">
    <text evidence="1">The sequence shown here is derived from an EMBL/GenBank/DDBJ whole genome shotgun (WGS) entry which is preliminary data.</text>
</comment>
<protein>
    <recommendedName>
        <fullName evidence="2">Arabinogalactan endo-beta-1,4-galactanase</fullName>
    </recommendedName>
</protein>
<sequence length="276" mass="31485">RNDWKGKDRIHFWNMENELNWTCLWRSFLAKSIANKEQQWAWLDGNFTKEVIETIRDAIEAEDPLAIKTHNFNTAPMMIADILAILQVMTGHPGLALPNWAVGWYSVLAWKDYVDVVGLGAYPNYIWSDPVLGYAVAPYVLTASQLTGKPAMVVESGYPTSPNLSLPFPPWWYTEENQAEYIRQAIPLTQEVSALLLLKEPQTKCGLGFIYWALATGEEQGEHKFLVMENYQGLMHLPNDPRGLYKEGFYAFKDTLCYSSLIDTTWQSISQGYTTV</sequence>
<proteinExistence type="predicted"/>
<evidence type="ECO:0008006" key="2">
    <source>
        <dbReference type="Google" id="ProtNLM"/>
    </source>
</evidence>
<dbReference type="AlphaFoldDB" id="X0TEX0"/>
<dbReference type="SUPFAM" id="SSF51445">
    <property type="entry name" value="(Trans)glycosidases"/>
    <property type="match status" value="1"/>
</dbReference>
<gene>
    <name evidence="1" type="ORF">S01H1_30844</name>
</gene>
<dbReference type="InterPro" id="IPR017853">
    <property type="entry name" value="GH"/>
</dbReference>
<organism evidence="1">
    <name type="scientific">marine sediment metagenome</name>
    <dbReference type="NCBI Taxonomy" id="412755"/>
    <lineage>
        <taxon>unclassified sequences</taxon>
        <taxon>metagenomes</taxon>
        <taxon>ecological metagenomes</taxon>
    </lineage>
</organism>
<feature type="non-terminal residue" evidence="1">
    <location>
        <position position="1"/>
    </location>
</feature>